<proteinExistence type="inferred from homology"/>
<dbReference type="Gene3D" id="1.10.110.10">
    <property type="entry name" value="Plant lipid-transfer and hydrophobic proteins"/>
    <property type="match status" value="1"/>
</dbReference>
<dbReference type="InterPro" id="IPR000528">
    <property type="entry name" value="Plant_nsLTP"/>
</dbReference>
<accession>A0AAV6XZC8</accession>
<comment type="caution">
    <text evidence="7">The sequence shown here is derived from an EMBL/GenBank/DDBJ whole genome shotgun (WGS) entry which is preliminary data.</text>
</comment>
<evidence type="ECO:0000259" key="6">
    <source>
        <dbReference type="SMART" id="SM00499"/>
    </source>
</evidence>
<dbReference type="EMBL" id="WHWC01000003">
    <property type="protein sequence ID" value="KAG8385774.1"/>
    <property type="molecule type" value="Genomic_DNA"/>
</dbReference>
<name>A0AAV6XZC8_9LAMI</name>
<organism evidence="7 8">
    <name type="scientific">Buddleja alternifolia</name>
    <dbReference type="NCBI Taxonomy" id="168488"/>
    <lineage>
        <taxon>Eukaryota</taxon>
        <taxon>Viridiplantae</taxon>
        <taxon>Streptophyta</taxon>
        <taxon>Embryophyta</taxon>
        <taxon>Tracheophyta</taxon>
        <taxon>Spermatophyta</taxon>
        <taxon>Magnoliopsida</taxon>
        <taxon>eudicotyledons</taxon>
        <taxon>Gunneridae</taxon>
        <taxon>Pentapetalae</taxon>
        <taxon>asterids</taxon>
        <taxon>lamiids</taxon>
        <taxon>Lamiales</taxon>
        <taxon>Scrophulariaceae</taxon>
        <taxon>Buddlejeae</taxon>
        <taxon>Buddleja</taxon>
    </lineage>
</organism>
<evidence type="ECO:0000313" key="8">
    <source>
        <dbReference type="Proteomes" id="UP000826271"/>
    </source>
</evidence>
<evidence type="ECO:0000256" key="4">
    <source>
        <dbReference type="RuleBase" id="RU000628"/>
    </source>
</evidence>
<dbReference type="InterPro" id="IPR036312">
    <property type="entry name" value="Bifun_inhib/LTP/seed_sf"/>
</dbReference>
<feature type="domain" description="Bifunctional inhibitor/plant lipid transfer protein/seed storage helical" evidence="6">
    <location>
        <begin position="27"/>
        <end position="105"/>
    </location>
</feature>
<dbReference type="SMART" id="SM00499">
    <property type="entry name" value="AAI"/>
    <property type="match status" value="1"/>
</dbReference>
<dbReference type="PRINTS" id="PR00382">
    <property type="entry name" value="LIPIDTRNSFER"/>
</dbReference>
<dbReference type="GO" id="GO:0008289">
    <property type="term" value="F:lipid binding"/>
    <property type="evidence" value="ECO:0007669"/>
    <property type="project" value="UniProtKB-KW"/>
</dbReference>
<sequence length="152" mass="15796">MAKLVSMIVVCLVARLLSTSRASPIDCGAVLANILPCSNYLGNFFPIVPGVQCCNGANSVVETGDTDSLCQCFRLNPLASGFLPSKAQQLPNLCNITSFLPLANCLIPSSNGAIPIPLPPLIPIPPVVPLPPFFPIPPVVPLPPLLPPPPAA</sequence>
<dbReference type="Proteomes" id="UP000826271">
    <property type="component" value="Unassembled WGS sequence"/>
</dbReference>
<dbReference type="Pfam" id="PF00234">
    <property type="entry name" value="Tryp_alpha_amyl"/>
    <property type="match status" value="1"/>
</dbReference>
<keyword evidence="3 4" id="KW-0446">Lipid-binding</keyword>
<gene>
    <name evidence="7" type="ORF">BUALT_Bualt03G0080200</name>
</gene>
<feature type="signal peptide" evidence="5">
    <location>
        <begin position="1"/>
        <end position="22"/>
    </location>
</feature>
<evidence type="ECO:0000313" key="7">
    <source>
        <dbReference type="EMBL" id="KAG8385774.1"/>
    </source>
</evidence>
<dbReference type="SUPFAM" id="SSF47699">
    <property type="entry name" value="Bifunctional inhibitor/lipid-transfer protein/seed storage 2S albumin"/>
    <property type="match status" value="1"/>
</dbReference>
<evidence type="ECO:0000256" key="3">
    <source>
        <dbReference type="ARBA" id="ARBA00023121"/>
    </source>
</evidence>
<reference evidence="7" key="1">
    <citation type="submission" date="2019-10" db="EMBL/GenBank/DDBJ databases">
        <authorList>
            <person name="Zhang R."/>
            <person name="Pan Y."/>
            <person name="Wang J."/>
            <person name="Ma R."/>
            <person name="Yu S."/>
        </authorList>
    </citation>
    <scope>NUCLEOTIDE SEQUENCE</scope>
    <source>
        <strain evidence="7">LA-IB0</strain>
        <tissue evidence="7">Leaf</tissue>
    </source>
</reference>
<dbReference type="PANTHER" id="PTHR33076">
    <property type="entry name" value="NON-SPECIFIC LIPID-TRANSFER PROTEIN 2-RELATED"/>
    <property type="match status" value="1"/>
</dbReference>
<comment type="similarity">
    <text evidence="1 4">Belongs to the plant LTP family.</text>
</comment>
<dbReference type="AlphaFoldDB" id="A0AAV6XZC8"/>
<keyword evidence="5" id="KW-0732">Signal</keyword>
<evidence type="ECO:0000256" key="2">
    <source>
        <dbReference type="ARBA" id="ARBA00022448"/>
    </source>
</evidence>
<dbReference type="GO" id="GO:0006869">
    <property type="term" value="P:lipid transport"/>
    <property type="evidence" value="ECO:0007669"/>
    <property type="project" value="InterPro"/>
</dbReference>
<protein>
    <recommendedName>
        <fullName evidence="4">Non-specific lipid-transfer protein</fullName>
    </recommendedName>
</protein>
<keyword evidence="2 4" id="KW-0813">Transport</keyword>
<feature type="chain" id="PRO_5043955792" description="Non-specific lipid-transfer protein" evidence="5">
    <location>
        <begin position="23"/>
        <end position="152"/>
    </location>
</feature>
<evidence type="ECO:0000256" key="5">
    <source>
        <dbReference type="SAM" id="SignalP"/>
    </source>
</evidence>
<comment type="function">
    <text evidence="4">Plant non-specific lipid-transfer proteins transfer phospholipids as well as galactolipids across membranes. May play a role in wax or cutin deposition in the cell walls of expanding epidermal cells and certain secretory tissues.</text>
</comment>
<keyword evidence="8" id="KW-1185">Reference proteome</keyword>
<evidence type="ECO:0000256" key="1">
    <source>
        <dbReference type="ARBA" id="ARBA00009748"/>
    </source>
</evidence>
<dbReference type="InterPro" id="IPR016140">
    <property type="entry name" value="Bifunc_inhib/LTP/seed_store"/>
</dbReference>